<organism evidence="3 4">
    <name type="scientific">Streptacidiphilus monticola</name>
    <dbReference type="NCBI Taxonomy" id="2161674"/>
    <lineage>
        <taxon>Bacteria</taxon>
        <taxon>Bacillati</taxon>
        <taxon>Actinomycetota</taxon>
        <taxon>Actinomycetes</taxon>
        <taxon>Kitasatosporales</taxon>
        <taxon>Streptomycetaceae</taxon>
        <taxon>Streptacidiphilus</taxon>
    </lineage>
</organism>
<dbReference type="Gene3D" id="3.30.465.10">
    <property type="match status" value="1"/>
</dbReference>
<feature type="domain" description="FAD-binding PCMH-type" evidence="2">
    <location>
        <begin position="21"/>
        <end position="190"/>
    </location>
</feature>
<sequence>MTRPGAATGTGRRRLDGWGRATSSHATVTGPLTAEAAAELLASRPPRGVLARGSGCSYGDAAQNAGGVVLLPDPDAGIRVDHARGTVRAAAGATFRQLLHATVPLGLLPPVLPGTARLTLGGAVAADVHGKNHRRDGSIGAWLDSVQLLCPDGTLHDIGPAREPGLFRATVGGMGLTGVVLAAELRLLRIASARLRVTTRRAGSLDEVLELLDSAPGRYTVAWIDTTSAGGGLGRGVVDSADHLEHPDPRREPEGPVQRPSRTGRLTLPPLPLVTPRTAQAFNSAWYHAAPRHRESVRDLTAFFHRLDAVPYWNRLAGPRGLVQYQFAVPGRAHGVLATVLEALQRSGAAPYLGTLKRFGPGEASGPLSFPLPGWALAVDVPVGAPRLAGTLDRLDRLVAEAGGRVYLAKDSRMSRDAFRAMYGPLDDWHAVRASVDPHATMRSDLGRRLGLC</sequence>
<feature type="compositionally biased region" description="Low complexity" evidence="1">
    <location>
        <begin position="259"/>
        <end position="270"/>
    </location>
</feature>
<dbReference type="PANTHER" id="PTHR43762:SF1">
    <property type="entry name" value="D-ARABINONO-1,4-LACTONE OXIDASE"/>
    <property type="match status" value="1"/>
</dbReference>
<feature type="compositionally biased region" description="Basic and acidic residues" evidence="1">
    <location>
        <begin position="240"/>
        <end position="254"/>
    </location>
</feature>
<dbReference type="PROSITE" id="PS51387">
    <property type="entry name" value="FAD_PCMH"/>
    <property type="match status" value="1"/>
</dbReference>
<evidence type="ECO:0000256" key="1">
    <source>
        <dbReference type="SAM" id="MobiDB-lite"/>
    </source>
</evidence>
<comment type="caution">
    <text evidence="3">The sequence shown here is derived from an EMBL/GenBank/DDBJ whole genome shotgun (WGS) entry which is preliminary data.</text>
</comment>
<evidence type="ECO:0000259" key="2">
    <source>
        <dbReference type="PROSITE" id="PS51387"/>
    </source>
</evidence>
<dbReference type="InterPro" id="IPR036318">
    <property type="entry name" value="FAD-bd_PCMH-like_sf"/>
</dbReference>
<reference evidence="4" key="1">
    <citation type="journal article" date="2019" name="Int. J. Syst. Evol. Microbiol.">
        <title>The Global Catalogue of Microorganisms (GCM) 10K type strain sequencing project: providing services to taxonomists for standard genome sequencing and annotation.</title>
        <authorList>
            <consortium name="The Broad Institute Genomics Platform"/>
            <consortium name="The Broad Institute Genome Sequencing Center for Infectious Disease"/>
            <person name="Wu L."/>
            <person name="Ma J."/>
        </authorList>
    </citation>
    <scope>NUCLEOTIDE SEQUENCE [LARGE SCALE GENOMIC DNA]</scope>
    <source>
        <strain evidence="4">JCM 4816</strain>
    </source>
</reference>
<dbReference type="SUPFAM" id="SSF56176">
    <property type="entry name" value="FAD-binding/transporter-associated domain-like"/>
    <property type="match status" value="1"/>
</dbReference>
<dbReference type="Pfam" id="PF01565">
    <property type="entry name" value="FAD_binding_4"/>
    <property type="match status" value="1"/>
</dbReference>
<dbReference type="InterPro" id="IPR016169">
    <property type="entry name" value="FAD-bd_PCMH_sub2"/>
</dbReference>
<keyword evidence="4" id="KW-1185">Reference proteome</keyword>
<dbReference type="Proteomes" id="UP001596174">
    <property type="component" value="Unassembled WGS sequence"/>
</dbReference>
<evidence type="ECO:0000313" key="4">
    <source>
        <dbReference type="Proteomes" id="UP001596174"/>
    </source>
</evidence>
<dbReference type="EMBL" id="JBHSQJ010000026">
    <property type="protein sequence ID" value="MFC5907152.1"/>
    <property type="molecule type" value="Genomic_DNA"/>
</dbReference>
<feature type="region of interest" description="Disordered" evidence="1">
    <location>
        <begin position="1"/>
        <end position="28"/>
    </location>
</feature>
<feature type="region of interest" description="Disordered" evidence="1">
    <location>
        <begin position="235"/>
        <end position="270"/>
    </location>
</feature>
<evidence type="ECO:0000313" key="3">
    <source>
        <dbReference type="EMBL" id="MFC5907152.1"/>
    </source>
</evidence>
<feature type="compositionally biased region" description="Low complexity" evidence="1">
    <location>
        <begin position="1"/>
        <end position="10"/>
    </location>
</feature>
<protein>
    <submittedName>
        <fullName evidence="3">FAD-binding protein</fullName>
    </submittedName>
</protein>
<dbReference type="InterPro" id="IPR016166">
    <property type="entry name" value="FAD-bd_PCMH"/>
</dbReference>
<dbReference type="InterPro" id="IPR006094">
    <property type="entry name" value="Oxid_FAD_bind_N"/>
</dbReference>
<accession>A0ABW1FZ19</accession>
<gene>
    <name evidence="3" type="ORF">ACFP3V_07960</name>
</gene>
<dbReference type="PANTHER" id="PTHR43762">
    <property type="entry name" value="L-GULONOLACTONE OXIDASE"/>
    <property type="match status" value="1"/>
</dbReference>
<dbReference type="InterPro" id="IPR010031">
    <property type="entry name" value="FAD_lactone_oxidase-like"/>
</dbReference>
<proteinExistence type="predicted"/>
<name>A0ABW1FZ19_9ACTN</name>
<dbReference type="RefSeq" id="WP_380581284.1">
    <property type="nucleotide sequence ID" value="NZ_JBHSQJ010000026.1"/>
</dbReference>